<evidence type="ECO:0000259" key="1">
    <source>
        <dbReference type="Pfam" id="PF09346"/>
    </source>
</evidence>
<dbReference type="SUPFAM" id="SSF160631">
    <property type="entry name" value="SMI1/KNR4-like"/>
    <property type="match status" value="1"/>
</dbReference>
<dbReference type="InterPro" id="IPR051873">
    <property type="entry name" value="KNR4/SMI1_regulator"/>
</dbReference>
<dbReference type="InterPro" id="IPR018958">
    <property type="entry name" value="Knr4/Smi1-like_dom"/>
</dbReference>
<dbReference type="PANTHER" id="PTHR47432">
    <property type="entry name" value="CELL WALL ASSEMBLY REGULATOR SMI1"/>
    <property type="match status" value="1"/>
</dbReference>
<dbReference type="Pfam" id="PF09346">
    <property type="entry name" value="SMI1_KNR4"/>
    <property type="match status" value="1"/>
</dbReference>
<proteinExistence type="predicted"/>
<sequence length="154" mass="17664">MKLPEDYKASLLVHNGTNTRIFSLFHSHDYISHKQVIQEWEDHKCTGTGTGTGTGMDPEDDVESDVPEFKGRLYWYTKWIPFTDDGFGQHYFVDLNPTSKGTVGQVGSFDRDVGVDELLAGSFYQFFSNYVRDVYCGKYRVEKWGLSNIDYCNS</sequence>
<keyword evidence="3" id="KW-1185">Reference proteome</keyword>
<dbReference type="EMBL" id="BSXU01001073">
    <property type="protein sequence ID" value="GMG23477.1"/>
    <property type="molecule type" value="Genomic_DNA"/>
</dbReference>
<organism evidence="2 3">
    <name type="scientific">Ambrosiozyma monospora</name>
    <name type="common">Yeast</name>
    <name type="synonym">Endomycopsis monosporus</name>
    <dbReference type="NCBI Taxonomy" id="43982"/>
    <lineage>
        <taxon>Eukaryota</taxon>
        <taxon>Fungi</taxon>
        <taxon>Dikarya</taxon>
        <taxon>Ascomycota</taxon>
        <taxon>Saccharomycotina</taxon>
        <taxon>Pichiomycetes</taxon>
        <taxon>Pichiales</taxon>
        <taxon>Pichiaceae</taxon>
        <taxon>Ambrosiozyma</taxon>
    </lineage>
</organism>
<gene>
    <name evidence="2" type="ORF">Amon01_000279800</name>
</gene>
<evidence type="ECO:0000313" key="2">
    <source>
        <dbReference type="EMBL" id="GMG23477.1"/>
    </source>
</evidence>
<accession>A0A9W7DFQ9</accession>
<comment type="caution">
    <text evidence="2">The sequence shown here is derived from an EMBL/GenBank/DDBJ whole genome shotgun (WGS) entry which is preliminary data.</text>
</comment>
<dbReference type="AlphaFoldDB" id="A0A9W7DFQ9"/>
<feature type="domain" description="Knr4/Smi1-like" evidence="1">
    <location>
        <begin position="1"/>
        <end position="128"/>
    </location>
</feature>
<protein>
    <submittedName>
        <fullName evidence="2">Unnamed protein product</fullName>
    </submittedName>
</protein>
<reference evidence="2" key="1">
    <citation type="submission" date="2023-04" db="EMBL/GenBank/DDBJ databases">
        <title>Ambrosiozyma monospora NBRC 1965.</title>
        <authorList>
            <person name="Ichikawa N."/>
            <person name="Sato H."/>
            <person name="Tonouchi N."/>
        </authorList>
    </citation>
    <scope>NUCLEOTIDE SEQUENCE</scope>
    <source>
        <strain evidence="2">NBRC 1965</strain>
    </source>
</reference>
<dbReference type="PANTHER" id="PTHR47432:SF1">
    <property type="entry name" value="CELL WALL ASSEMBLY REGULATOR SMI1"/>
    <property type="match status" value="1"/>
</dbReference>
<evidence type="ECO:0000313" key="3">
    <source>
        <dbReference type="Proteomes" id="UP001165063"/>
    </source>
</evidence>
<dbReference type="Gene3D" id="3.40.1580.10">
    <property type="entry name" value="SMI1/KNR4-like"/>
    <property type="match status" value="1"/>
</dbReference>
<name>A0A9W7DFQ9_AMBMO</name>
<dbReference type="Proteomes" id="UP001165063">
    <property type="component" value="Unassembled WGS sequence"/>
</dbReference>
<dbReference type="InterPro" id="IPR037883">
    <property type="entry name" value="Knr4/Smi1-like_sf"/>
</dbReference>